<dbReference type="PROSITE" id="PS00028">
    <property type="entry name" value="ZINC_FINGER_C2H2_1"/>
    <property type="match status" value="1"/>
</dbReference>
<accession>A0A8E2JA69</accession>
<feature type="compositionally biased region" description="Polar residues" evidence="2">
    <location>
        <begin position="123"/>
        <end position="144"/>
    </location>
</feature>
<feature type="region of interest" description="Disordered" evidence="2">
    <location>
        <begin position="123"/>
        <end position="190"/>
    </location>
</feature>
<feature type="domain" description="C2H2-type" evidence="3">
    <location>
        <begin position="63"/>
        <end position="91"/>
    </location>
</feature>
<dbReference type="Proteomes" id="UP000250266">
    <property type="component" value="Unassembled WGS sequence"/>
</dbReference>
<proteinExistence type="predicted"/>
<dbReference type="AlphaFoldDB" id="A0A8E2JA69"/>
<evidence type="ECO:0000259" key="3">
    <source>
        <dbReference type="PROSITE" id="PS50157"/>
    </source>
</evidence>
<keyword evidence="1" id="KW-0862">Zinc</keyword>
<evidence type="ECO:0000256" key="2">
    <source>
        <dbReference type="SAM" id="MobiDB-lite"/>
    </source>
</evidence>
<dbReference type="EMBL" id="KV745378">
    <property type="protein sequence ID" value="OCK75003.1"/>
    <property type="molecule type" value="Genomic_DNA"/>
</dbReference>
<evidence type="ECO:0000256" key="1">
    <source>
        <dbReference type="PROSITE-ProRule" id="PRU00042"/>
    </source>
</evidence>
<keyword evidence="5" id="KW-1185">Reference proteome</keyword>
<organism evidence="4 5">
    <name type="scientific">Lepidopterella palustris CBS 459.81</name>
    <dbReference type="NCBI Taxonomy" id="1314670"/>
    <lineage>
        <taxon>Eukaryota</taxon>
        <taxon>Fungi</taxon>
        <taxon>Dikarya</taxon>
        <taxon>Ascomycota</taxon>
        <taxon>Pezizomycotina</taxon>
        <taxon>Dothideomycetes</taxon>
        <taxon>Pleosporomycetidae</taxon>
        <taxon>Mytilinidiales</taxon>
        <taxon>Argynnaceae</taxon>
        <taxon>Lepidopterella</taxon>
    </lineage>
</organism>
<gene>
    <name evidence="4" type="ORF">K432DRAFT_397637</name>
</gene>
<dbReference type="InterPro" id="IPR013087">
    <property type="entry name" value="Znf_C2H2_type"/>
</dbReference>
<evidence type="ECO:0000313" key="5">
    <source>
        <dbReference type="Proteomes" id="UP000250266"/>
    </source>
</evidence>
<feature type="compositionally biased region" description="Basic and acidic residues" evidence="2">
    <location>
        <begin position="80"/>
        <end position="101"/>
    </location>
</feature>
<dbReference type="SMART" id="SM00355">
    <property type="entry name" value="ZnF_C2H2"/>
    <property type="match status" value="1"/>
</dbReference>
<keyword evidence="1" id="KW-0863">Zinc-finger</keyword>
<sequence>MNEDSSFLPFFRITHEPEFDWQRARQNIKSRHILIFMQPMETRAGARGYLLSPSSQMTQQKNIECPLCTKKFAKRIDLLNHQRDKHSPPSERPRNSEDCARSDSSVQQEAADNYAAVLSSASNGKMSSNHSIGNMPSIAGSQECGTGKSELAVKPAEGTALRPQPNPLGEVLDKSRRARRKPAGTKRKLGHKRRRGVIVLMGGIVRGRRIELTELLLAAALGMC</sequence>
<evidence type="ECO:0000313" key="4">
    <source>
        <dbReference type="EMBL" id="OCK75003.1"/>
    </source>
</evidence>
<feature type="region of interest" description="Disordered" evidence="2">
    <location>
        <begin position="80"/>
        <end position="106"/>
    </location>
</feature>
<protein>
    <recommendedName>
        <fullName evidence="3">C2H2-type domain-containing protein</fullName>
    </recommendedName>
</protein>
<name>A0A8E2JA69_9PEZI</name>
<reference evidence="4 5" key="1">
    <citation type="journal article" date="2016" name="Nat. Commun.">
        <title>Ectomycorrhizal ecology is imprinted in the genome of the dominant symbiotic fungus Cenococcum geophilum.</title>
        <authorList>
            <consortium name="DOE Joint Genome Institute"/>
            <person name="Peter M."/>
            <person name="Kohler A."/>
            <person name="Ohm R.A."/>
            <person name="Kuo A."/>
            <person name="Krutzmann J."/>
            <person name="Morin E."/>
            <person name="Arend M."/>
            <person name="Barry K.W."/>
            <person name="Binder M."/>
            <person name="Choi C."/>
            <person name="Clum A."/>
            <person name="Copeland A."/>
            <person name="Grisel N."/>
            <person name="Haridas S."/>
            <person name="Kipfer T."/>
            <person name="LaButti K."/>
            <person name="Lindquist E."/>
            <person name="Lipzen A."/>
            <person name="Maire R."/>
            <person name="Meier B."/>
            <person name="Mihaltcheva S."/>
            <person name="Molinier V."/>
            <person name="Murat C."/>
            <person name="Poggeler S."/>
            <person name="Quandt C.A."/>
            <person name="Sperisen C."/>
            <person name="Tritt A."/>
            <person name="Tisserant E."/>
            <person name="Crous P.W."/>
            <person name="Henrissat B."/>
            <person name="Nehls U."/>
            <person name="Egli S."/>
            <person name="Spatafora J.W."/>
            <person name="Grigoriev I.V."/>
            <person name="Martin F.M."/>
        </authorList>
    </citation>
    <scope>NUCLEOTIDE SEQUENCE [LARGE SCALE GENOMIC DNA]</scope>
    <source>
        <strain evidence="4 5">CBS 459.81</strain>
    </source>
</reference>
<feature type="compositionally biased region" description="Basic residues" evidence="2">
    <location>
        <begin position="176"/>
        <end position="190"/>
    </location>
</feature>
<dbReference type="GO" id="GO:0008270">
    <property type="term" value="F:zinc ion binding"/>
    <property type="evidence" value="ECO:0007669"/>
    <property type="project" value="UniProtKB-KW"/>
</dbReference>
<keyword evidence="1" id="KW-0479">Metal-binding</keyword>
<dbReference type="Gene3D" id="3.30.160.60">
    <property type="entry name" value="Classic Zinc Finger"/>
    <property type="match status" value="1"/>
</dbReference>
<dbReference type="PROSITE" id="PS50157">
    <property type="entry name" value="ZINC_FINGER_C2H2_2"/>
    <property type="match status" value="1"/>
</dbReference>